<gene>
    <name evidence="3" type="ORF">EHT87_20455</name>
</gene>
<reference evidence="3 4" key="1">
    <citation type="submission" date="2018-11" db="EMBL/GenBank/DDBJ databases">
        <authorList>
            <person name="Zhou Z."/>
            <person name="Wang G."/>
        </authorList>
    </citation>
    <scope>NUCLEOTIDE SEQUENCE [LARGE SCALE GENOMIC DNA]</scope>
    <source>
        <strain evidence="3 4">KCTC42998</strain>
    </source>
</reference>
<dbReference type="GO" id="GO:0008081">
    <property type="term" value="F:phosphoric diester hydrolase activity"/>
    <property type="evidence" value="ECO:0007669"/>
    <property type="project" value="InterPro"/>
</dbReference>
<dbReference type="PANTHER" id="PTHR46211:SF1">
    <property type="entry name" value="GLYCEROPHOSPHODIESTER PHOSPHODIESTERASE, CYTOPLASMIC"/>
    <property type="match status" value="1"/>
</dbReference>
<dbReference type="Pfam" id="PF03009">
    <property type="entry name" value="GDPD"/>
    <property type="match status" value="1"/>
</dbReference>
<proteinExistence type="predicted"/>
<evidence type="ECO:0000256" key="1">
    <source>
        <dbReference type="SAM" id="SignalP"/>
    </source>
</evidence>
<feature type="chain" id="PRO_5018249966" evidence="1">
    <location>
        <begin position="25"/>
        <end position="260"/>
    </location>
</feature>
<feature type="domain" description="GP-PDE" evidence="2">
    <location>
        <begin position="26"/>
        <end position="255"/>
    </location>
</feature>
<dbReference type="SUPFAM" id="SSF51695">
    <property type="entry name" value="PLC-like phosphodiesterases"/>
    <property type="match status" value="1"/>
</dbReference>
<protein>
    <submittedName>
        <fullName evidence="3">Glycerophosphodiester phosphodiesterase</fullName>
    </submittedName>
</protein>
<name>A0A3P1CH27_9BACT</name>
<dbReference type="Gene3D" id="3.20.20.190">
    <property type="entry name" value="Phosphatidylinositol (PI) phosphodiesterase"/>
    <property type="match status" value="1"/>
</dbReference>
<dbReference type="OrthoDB" id="384721at2"/>
<accession>A0A3P1CH27</accession>
<dbReference type="GO" id="GO:0006629">
    <property type="term" value="P:lipid metabolic process"/>
    <property type="evidence" value="ECO:0007669"/>
    <property type="project" value="InterPro"/>
</dbReference>
<dbReference type="InterPro" id="IPR030395">
    <property type="entry name" value="GP_PDE_dom"/>
</dbReference>
<feature type="signal peptide" evidence="1">
    <location>
        <begin position="1"/>
        <end position="24"/>
    </location>
</feature>
<keyword evidence="1" id="KW-0732">Signal</keyword>
<dbReference type="AlphaFoldDB" id="A0A3P1CH27"/>
<comment type="caution">
    <text evidence="3">The sequence shown here is derived from an EMBL/GenBank/DDBJ whole genome shotgun (WGS) entry which is preliminary data.</text>
</comment>
<dbReference type="PROSITE" id="PS51704">
    <property type="entry name" value="GP_PDE"/>
    <property type="match status" value="1"/>
</dbReference>
<organism evidence="3 4">
    <name type="scientific">Larkinella knui</name>
    <dbReference type="NCBI Taxonomy" id="2025310"/>
    <lineage>
        <taxon>Bacteria</taxon>
        <taxon>Pseudomonadati</taxon>
        <taxon>Bacteroidota</taxon>
        <taxon>Cytophagia</taxon>
        <taxon>Cytophagales</taxon>
        <taxon>Spirosomataceae</taxon>
        <taxon>Larkinella</taxon>
    </lineage>
</organism>
<evidence type="ECO:0000313" key="4">
    <source>
        <dbReference type="Proteomes" id="UP000274271"/>
    </source>
</evidence>
<evidence type="ECO:0000259" key="2">
    <source>
        <dbReference type="PROSITE" id="PS51704"/>
    </source>
</evidence>
<dbReference type="EMBL" id="RQJP01000004">
    <property type="protein sequence ID" value="RRB12567.1"/>
    <property type="molecule type" value="Genomic_DNA"/>
</dbReference>
<evidence type="ECO:0000313" key="3">
    <source>
        <dbReference type="EMBL" id="RRB12567.1"/>
    </source>
</evidence>
<sequence>MKTASFSLVFAGVLLIGSAFQSMAQTKVIAHRGAWKNTGAPQNSIASLQQAIKLGCYGSEFDVHMTADSALVVNHDHILQGVSLETAPAADINALKLANGESLPTLESYLKEGLKQKKTRLILEIKASKVSKEHSLALATKCVQTVKALKARKLVDYISFDYDVCKKVKELDPSANVAYLMGDKAPELLAADGLYGLDYHQSIMKKNENWIQEAHQKKLTVNVWTVNDPEMMTWLLERKADFITTDEPEKLLGMAKEQIR</sequence>
<keyword evidence="4" id="KW-1185">Reference proteome</keyword>
<dbReference type="InterPro" id="IPR017946">
    <property type="entry name" value="PLC-like_Pdiesterase_TIM-brl"/>
</dbReference>
<dbReference type="Proteomes" id="UP000274271">
    <property type="component" value="Unassembled WGS sequence"/>
</dbReference>
<dbReference type="RefSeq" id="WP_124908518.1">
    <property type="nucleotide sequence ID" value="NZ_RQJP01000004.1"/>
</dbReference>
<dbReference type="PANTHER" id="PTHR46211">
    <property type="entry name" value="GLYCEROPHOSPHORYL DIESTER PHOSPHODIESTERASE"/>
    <property type="match status" value="1"/>
</dbReference>